<organism evidence="3 4">
    <name type="scientific">Nitrosotalea devaniterrae</name>
    <dbReference type="NCBI Taxonomy" id="1078905"/>
    <lineage>
        <taxon>Archaea</taxon>
        <taxon>Nitrososphaerota</taxon>
        <taxon>Nitrososphaeria</taxon>
        <taxon>Nitrosotaleales</taxon>
        <taxon>Nitrosotaleaceae</taxon>
        <taxon>Nitrosotalea</taxon>
    </lineage>
</organism>
<dbReference type="EMBL" id="LN890280">
    <property type="protein sequence ID" value="CUR52222.1"/>
    <property type="molecule type" value="Genomic_DNA"/>
</dbReference>
<dbReference type="Gene3D" id="3.40.50.2300">
    <property type="match status" value="1"/>
</dbReference>
<dbReference type="Proteomes" id="UP000196239">
    <property type="component" value="Chromosome 1"/>
</dbReference>
<evidence type="ECO:0000313" key="3">
    <source>
        <dbReference type="EMBL" id="CUR52222.1"/>
    </source>
</evidence>
<protein>
    <submittedName>
        <fullName evidence="3">K+ channel signal transduction response regulator</fullName>
    </submittedName>
</protein>
<evidence type="ECO:0000313" key="4">
    <source>
        <dbReference type="Proteomes" id="UP000196239"/>
    </source>
</evidence>
<name>A0A128A4H8_9ARCH</name>
<evidence type="ECO:0000259" key="2">
    <source>
        <dbReference type="PROSITE" id="PS50110"/>
    </source>
</evidence>
<keyword evidence="4" id="KW-1185">Reference proteome</keyword>
<reference evidence="4" key="1">
    <citation type="submission" date="2015-10" db="EMBL/GenBank/DDBJ databases">
        <authorList>
            <person name="Lehtovirta-Morley L.E."/>
            <person name="Vieille C."/>
        </authorList>
    </citation>
    <scope>NUCLEOTIDE SEQUENCE [LARGE SCALE GENOMIC DNA]</scope>
</reference>
<dbReference type="SMART" id="SM00448">
    <property type="entry name" value="REC"/>
    <property type="match status" value="1"/>
</dbReference>
<dbReference type="PANTHER" id="PTHR44591:SF3">
    <property type="entry name" value="RESPONSE REGULATORY DOMAIN-CONTAINING PROTEIN"/>
    <property type="match status" value="1"/>
</dbReference>
<evidence type="ECO:0000256" key="1">
    <source>
        <dbReference type="ARBA" id="ARBA00022553"/>
    </source>
</evidence>
<dbReference type="AlphaFoldDB" id="A0A128A4H8"/>
<dbReference type="InterPro" id="IPR001789">
    <property type="entry name" value="Sig_transdc_resp-reg_receiver"/>
</dbReference>
<keyword evidence="3" id="KW-0407">Ion channel</keyword>
<dbReference type="PROSITE" id="PS50110">
    <property type="entry name" value="RESPONSE_REGULATORY"/>
    <property type="match status" value="1"/>
</dbReference>
<dbReference type="PANTHER" id="PTHR44591">
    <property type="entry name" value="STRESS RESPONSE REGULATOR PROTEIN 1"/>
    <property type="match status" value="1"/>
</dbReference>
<dbReference type="CDD" id="cd17546">
    <property type="entry name" value="REC_hyHK_CKI1_RcsC-like"/>
    <property type="match status" value="1"/>
</dbReference>
<dbReference type="Pfam" id="PF00072">
    <property type="entry name" value="Response_reg"/>
    <property type="match status" value="1"/>
</dbReference>
<accession>A0A128A4H8</accession>
<proteinExistence type="predicted"/>
<gene>
    <name evidence="3" type="ORF">NDEV_1457</name>
</gene>
<dbReference type="GO" id="GO:0000160">
    <property type="term" value="P:phosphorelay signal transduction system"/>
    <property type="evidence" value="ECO:0007669"/>
    <property type="project" value="InterPro"/>
</dbReference>
<dbReference type="SUPFAM" id="SSF52172">
    <property type="entry name" value="CheY-like"/>
    <property type="match status" value="1"/>
</dbReference>
<dbReference type="GO" id="GO:0034220">
    <property type="term" value="P:monoatomic ion transmembrane transport"/>
    <property type="evidence" value="ECO:0007669"/>
    <property type="project" value="UniProtKB-KW"/>
</dbReference>
<keyword evidence="3" id="KW-0406">Ion transport</keyword>
<dbReference type="InterPro" id="IPR011006">
    <property type="entry name" value="CheY-like_superfamily"/>
</dbReference>
<keyword evidence="3" id="KW-0813">Transport</keyword>
<sequence length="117" mass="12647">MKVLLIDDNETITEMMSKYLTAKGHQCSVANDGRSGLALINEKKFDVVLLDLAMPDFTGVDVIEDLSKSGKIKDNKIILFTASSITDGEIDTLIKKGAHSCLKKPVKLAVLLQVIGG</sequence>
<dbReference type="InterPro" id="IPR050595">
    <property type="entry name" value="Bact_response_regulator"/>
</dbReference>
<keyword evidence="1" id="KW-0597">Phosphoprotein</keyword>
<feature type="domain" description="Response regulatory" evidence="2">
    <location>
        <begin position="2"/>
        <end position="117"/>
    </location>
</feature>
<dbReference type="KEGG" id="ndv:NDEV_1457"/>